<comment type="caution">
    <text evidence="1">The sequence shown here is derived from an EMBL/GenBank/DDBJ whole genome shotgun (WGS) entry which is preliminary data.</text>
</comment>
<sequence>MGKEKERDLLGNTSVWWFQEFVVVIVDSVVSTSIAKRSCLTALLGYEIGWQKAQWLSLRNILLGRTGSRRGSAAVVKQLSFRKRIVHDDLEVHINLGRQQRNIVHVTTRLKWHTQQSREEHRILKSSKNLRSELHLHLLQILDILWRC</sequence>
<dbReference type="Proteomes" id="UP001060085">
    <property type="component" value="Linkage Group LG03"/>
</dbReference>
<dbReference type="EMBL" id="CM044703">
    <property type="protein sequence ID" value="KAI5671912.1"/>
    <property type="molecule type" value="Genomic_DNA"/>
</dbReference>
<reference evidence="2" key="1">
    <citation type="journal article" date="2023" name="Nat. Plants">
        <title>Single-cell RNA sequencing provides a high-resolution roadmap for understanding the multicellular compartmentation of specialized metabolism.</title>
        <authorList>
            <person name="Sun S."/>
            <person name="Shen X."/>
            <person name="Li Y."/>
            <person name="Li Y."/>
            <person name="Wang S."/>
            <person name="Li R."/>
            <person name="Zhang H."/>
            <person name="Shen G."/>
            <person name="Guo B."/>
            <person name="Wei J."/>
            <person name="Xu J."/>
            <person name="St-Pierre B."/>
            <person name="Chen S."/>
            <person name="Sun C."/>
        </authorList>
    </citation>
    <scope>NUCLEOTIDE SEQUENCE [LARGE SCALE GENOMIC DNA]</scope>
</reference>
<evidence type="ECO:0000313" key="2">
    <source>
        <dbReference type="Proteomes" id="UP001060085"/>
    </source>
</evidence>
<organism evidence="1 2">
    <name type="scientific">Catharanthus roseus</name>
    <name type="common">Madagascar periwinkle</name>
    <name type="synonym">Vinca rosea</name>
    <dbReference type="NCBI Taxonomy" id="4058"/>
    <lineage>
        <taxon>Eukaryota</taxon>
        <taxon>Viridiplantae</taxon>
        <taxon>Streptophyta</taxon>
        <taxon>Embryophyta</taxon>
        <taxon>Tracheophyta</taxon>
        <taxon>Spermatophyta</taxon>
        <taxon>Magnoliopsida</taxon>
        <taxon>eudicotyledons</taxon>
        <taxon>Gunneridae</taxon>
        <taxon>Pentapetalae</taxon>
        <taxon>asterids</taxon>
        <taxon>lamiids</taxon>
        <taxon>Gentianales</taxon>
        <taxon>Apocynaceae</taxon>
        <taxon>Rauvolfioideae</taxon>
        <taxon>Vinceae</taxon>
        <taxon>Catharanthinae</taxon>
        <taxon>Catharanthus</taxon>
    </lineage>
</organism>
<name>A0ACC0BH16_CATRO</name>
<evidence type="ECO:0000313" key="1">
    <source>
        <dbReference type="EMBL" id="KAI5671912.1"/>
    </source>
</evidence>
<proteinExistence type="predicted"/>
<protein>
    <submittedName>
        <fullName evidence="1">Uncharacterized protein</fullName>
    </submittedName>
</protein>
<accession>A0ACC0BH16</accession>
<keyword evidence="2" id="KW-1185">Reference proteome</keyword>
<gene>
    <name evidence="1" type="ORF">M9H77_12276</name>
</gene>